<feature type="chain" id="PRO_5039455571" evidence="2">
    <location>
        <begin position="20"/>
        <end position="140"/>
    </location>
</feature>
<proteinExistence type="predicted"/>
<dbReference type="KEGG" id="atq:GH723_11955"/>
<feature type="region of interest" description="Disordered" evidence="1">
    <location>
        <begin position="93"/>
        <end position="114"/>
    </location>
</feature>
<keyword evidence="4" id="KW-1185">Reference proteome</keyword>
<protein>
    <submittedName>
        <fullName evidence="3">Uncharacterized protein</fullName>
    </submittedName>
</protein>
<name>A0A5Q2RMG6_9ACTN</name>
<evidence type="ECO:0000256" key="2">
    <source>
        <dbReference type="SAM" id="SignalP"/>
    </source>
</evidence>
<reference evidence="3 4" key="1">
    <citation type="submission" date="2019-11" db="EMBL/GenBank/DDBJ databases">
        <authorList>
            <person name="He Y."/>
        </authorList>
    </citation>
    <scope>NUCLEOTIDE SEQUENCE [LARGE SCALE GENOMIC DNA]</scope>
    <source>
        <strain evidence="3 4">SCSIO 58843</strain>
    </source>
</reference>
<evidence type="ECO:0000256" key="1">
    <source>
        <dbReference type="SAM" id="MobiDB-lite"/>
    </source>
</evidence>
<dbReference type="AlphaFoldDB" id="A0A5Q2RMG6"/>
<feature type="compositionally biased region" description="Polar residues" evidence="1">
    <location>
        <begin position="95"/>
        <end position="105"/>
    </location>
</feature>
<evidence type="ECO:0000313" key="4">
    <source>
        <dbReference type="Proteomes" id="UP000334019"/>
    </source>
</evidence>
<gene>
    <name evidence="3" type="ORF">GH723_11955</name>
</gene>
<dbReference type="Proteomes" id="UP000334019">
    <property type="component" value="Chromosome"/>
</dbReference>
<dbReference type="RefSeq" id="WP_153759857.1">
    <property type="nucleotide sequence ID" value="NZ_CP045851.1"/>
</dbReference>
<evidence type="ECO:0000313" key="3">
    <source>
        <dbReference type="EMBL" id="QGG95751.1"/>
    </source>
</evidence>
<dbReference type="PROSITE" id="PS51257">
    <property type="entry name" value="PROKAR_LIPOPROTEIN"/>
    <property type="match status" value="1"/>
</dbReference>
<keyword evidence="2" id="KW-0732">Signal</keyword>
<sequence length="140" mass="14300">MTRRLAALVAAAIVLVAGCSDEPSTEAFCDAAEATVAAGPLFPSRTDGEPVPEPRALDALEALAESSPDEIDGDVDVLVREATALLVEAEARLDASTSTSGTTEAPATIDRPSRAEVDAAQRDVVAYAEAECGIDLTAAT</sequence>
<feature type="signal peptide" evidence="2">
    <location>
        <begin position="1"/>
        <end position="19"/>
    </location>
</feature>
<organism evidence="3 4">
    <name type="scientific">Actinomarinicola tropica</name>
    <dbReference type="NCBI Taxonomy" id="2789776"/>
    <lineage>
        <taxon>Bacteria</taxon>
        <taxon>Bacillati</taxon>
        <taxon>Actinomycetota</taxon>
        <taxon>Acidimicrobiia</taxon>
        <taxon>Acidimicrobiales</taxon>
        <taxon>Iamiaceae</taxon>
        <taxon>Actinomarinicola</taxon>
    </lineage>
</organism>
<dbReference type="EMBL" id="CP045851">
    <property type="protein sequence ID" value="QGG95751.1"/>
    <property type="molecule type" value="Genomic_DNA"/>
</dbReference>
<accession>A0A5Q2RMG6</accession>